<name>A0A1G7LGD9_9RHOB</name>
<dbReference type="InterPro" id="IPR020449">
    <property type="entry name" value="Tscrpt_reg_AraC-type_HTH"/>
</dbReference>
<dbReference type="GO" id="GO:0043565">
    <property type="term" value="F:sequence-specific DNA binding"/>
    <property type="evidence" value="ECO:0007669"/>
    <property type="project" value="InterPro"/>
</dbReference>
<dbReference type="InterPro" id="IPR002818">
    <property type="entry name" value="DJ-1/PfpI"/>
</dbReference>
<dbReference type="Gene3D" id="1.10.10.60">
    <property type="entry name" value="Homeodomain-like"/>
    <property type="match status" value="1"/>
</dbReference>
<dbReference type="InterPro" id="IPR018062">
    <property type="entry name" value="HTH_AraC-typ_CS"/>
</dbReference>
<keyword evidence="2 5" id="KW-0238">DNA-binding</keyword>
<dbReference type="Gene3D" id="3.40.50.880">
    <property type="match status" value="1"/>
</dbReference>
<dbReference type="Proteomes" id="UP000182284">
    <property type="component" value="Unassembled WGS sequence"/>
</dbReference>
<accession>A0A1G7LGD9</accession>
<dbReference type="PROSITE" id="PS01124">
    <property type="entry name" value="HTH_ARAC_FAMILY_2"/>
    <property type="match status" value="1"/>
</dbReference>
<gene>
    <name evidence="5" type="ORF">SAMN04488117_104284</name>
</gene>
<dbReference type="PRINTS" id="PR00032">
    <property type="entry name" value="HTHARAC"/>
</dbReference>
<reference evidence="5 6" key="1">
    <citation type="submission" date="2016-10" db="EMBL/GenBank/DDBJ databases">
        <authorList>
            <person name="de Groot N.N."/>
        </authorList>
    </citation>
    <scope>NUCLEOTIDE SEQUENCE [LARGE SCALE GENOMIC DNA]</scope>
    <source>
        <strain evidence="5 6">DSM 27375</strain>
    </source>
</reference>
<dbReference type="GO" id="GO:0003700">
    <property type="term" value="F:DNA-binding transcription factor activity"/>
    <property type="evidence" value="ECO:0007669"/>
    <property type="project" value="InterPro"/>
</dbReference>
<dbReference type="SMART" id="SM00342">
    <property type="entry name" value="HTH_ARAC"/>
    <property type="match status" value="1"/>
</dbReference>
<dbReference type="PANTHER" id="PTHR43130">
    <property type="entry name" value="ARAC-FAMILY TRANSCRIPTIONAL REGULATOR"/>
    <property type="match status" value="1"/>
</dbReference>
<keyword evidence="3" id="KW-0804">Transcription</keyword>
<dbReference type="Pfam" id="PF12833">
    <property type="entry name" value="HTH_18"/>
    <property type="match status" value="1"/>
</dbReference>
<evidence type="ECO:0000313" key="6">
    <source>
        <dbReference type="Proteomes" id="UP000182284"/>
    </source>
</evidence>
<evidence type="ECO:0000256" key="1">
    <source>
        <dbReference type="ARBA" id="ARBA00023015"/>
    </source>
</evidence>
<proteinExistence type="predicted"/>
<protein>
    <submittedName>
        <fullName evidence="5">Transcriptional regulator GlxA family, contains an amidase domain and an AraC-type DNA-binding HTH domain</fullName>
    </submittedName>
</protein>
<dbReference type="EMBL" id="FNBL01000004">
    <property type="protein sequence ID" value="SDF48404.1"/>
    <property type="molecule type" value="Genomic_DNA"/>
</dbReference>
<dbReference type="OrthoDB" id="9793400at2"/>
<dbReference type="SUPFAM" id="SSF46689">
    <property type="entry name" value="Homeodomain-like"/>
    <property type="match status" value="2"/>
</dbReference>
<dbReference type="SUPFAM" id="SSF52317">
    <property type="entry name" value="Class I glutamine amidotransferase-like"/>
    <property type="match status" value="1"/>
</dbReference>
<dbReference type="CDD" id="cd03136">
    <property type="entry name" value="GATase1_AraC_ArgR_like"/>
    <property type="match status" value="1"/>
</dbReference>
<dbReference type="PANTHER" id="PTHR43130:SF3">
    <property type="entry name" value="HTH-TYPE TRANSCRIPTIONAL REGULATOR RV1931C"/>
    <property type="match status" value="1"/>
</dbReference>
<keyword evidence="1" id="KW-0805">Transcription regulation</keyword>
<dbReference type="PROSITE" id="PS00041">
    <property type="entry name" value="HTH_ARAC_FAMILY_1"/>
    <property type="match status" value="1"/>
</dbReference>
<evidence type="ECO:0000259" key="4">
    <source>
        <dbReference type="PROSITE" id="PS01124"/>
    </source>
</evidence>
<dbReference type="InterPro" id="IPR018060">
    <property type="entry name" value="HTH_AraC"/>
</dbReference>
<dbReference type="InterPro" id="IPR029062">
    <property type="entry name" value="Class_I_gatase-like"/>
</dbReference>
<evidence type="ECO:0000313" key="5">
    <source>
        <dbReference type="EMBL" id="SDF48404.1"/>
    </source>
</evidence>
<evidence type="ECO:0000256" key="2">
    <source>
        <dbReference type="ARBA" id="ARBA00023125"/>
    </source>
</evidence>
<dbReference type="AlphaFoldDB" id="A0A1G7LGD9"/>
<dbReference type="InterPro" id="IPR052158">
    <property type="entry name" value="INH-QAR"/>
</dbReference>
<dbReference type="RefSeq" id="WP_074644317.1">
    <property type="nucleotide sequence ID" value="NZ_FNBL01000004.1"/>
</dbReference>
<feature type="domain" description="HTH araC/xylS-type" evidence="4">
    <location>
        <begin position="213"/>
        <end position="311"/>
    </location>
</feature>
<evidence type="ECO:0000256" key="3">
    <source>
        <dbReference type="ARBA" id="ARBA00023163"/>
    </source>
</evidence>
<organism evidence="5 6">
    <name type="scientific">Celeribacter baekdonensis</name>
    <dbReference type="NCBI Taxonomy" id="875171"/>
    <lineage>
        <taxon>Bacteria</taxon>
        <taxon>Pseudomonadati</taxon>
        <taxon>Pseudomonadota</taxon>
        <taxon>Alphaproteobacteria</taxon>
        <taxon>Rhodobacterales</taxon>
        <taxon>Roseobacteraceae</taxon>
        <taxon>Celeribacter</taxon>
    </lineage>
</organism>
<sequence>MRKIGFVLLDGHALMSTAAALEPLRAANLFGSEPLYNIQVLSPRNPAVHSSAGSMFAATPLHAAGTDFDLVFVVAGGDPLSVNDPELETWLRRVSRAGAALGGISGGAAILAKAGLLDNRRFTLHWHHYEDIQRLFPKLLLERRLFVIDRDRYTCAGGTAPLDMMHAIISRDHGVGFAQRISDWFIQTEVRRSEAPQQASIAARYGALPAPILAAIELMESHIADPLDISQLSELSGLSSRQLQRQFTESLGSSVMETYRDIRLETARDLLRQSQLRIHEIAMMTGFVSQAHFSESFRRQFGQPPSALRRR</sequence>
<dbReference type="InterPro" id="IPR009057">
    <property type="entry name" value="Homeodomain-like_sf"/>
</dbReference>
<dbReference type="Pfam" id="PF01965">
    <property type="entry name" value="DJ-1_PfpI"/>
    <property type="match status" value="1"/>
</dbReference>